<proteinExistence type="inferred from homology"/>
<accession>A0A1M6Q0E0</accession>
<evidence type="ECO:0000256" key="3">
    <source>
        <dbReference type="ARBA" id="ARBA00022490"/>
    </source>
</evidence>
<evidence type="ECO:0000313" key="6">
    <source>
        <dbReference type="EMBL" id="SHK13654.1"/>
    </source>
</evidence>
<evidence type="ECO:0000256" key="4">
    <source>
        <dbReference type="ARBA" id="ARBA00022683"/>
    </source>
</evidence>
<sequence length="89" mass="9826">MIVREVVVKNKSGLHTRPASMIVRTASRFKSDFFIEKDGYEINGKSIIGVMTLAAEPGARLKLIFDGEDEHEAAEAIVALFEQGFGEIE</sequence>
<dbReference type="Proteomes" id="UP000185812">
    <property type="component" value="Unassembled WGS sequence"/>
</dbReference>
<evidence type="ECO:0000256" key="1">
    <source>
        <dbReference type="ARBA" id="ARBA00004496"/>
    </source>
</evidence>
<comment type="similarity">
    <text evidence="2">Belongs to the HPr family.</text>
</comment>
<dbReference type="PROSITE" id="PS00369">
    <property type="entry name" value="PTS_HPR_HIS"/>
    <property type="match status" value="1"/>
</dbReference>
<dbReference type="InterPro" id="IPR035895">
    <property type="entry name" value="HPr-like_sf"/>
</dbReference>
<dbReference type="PROSITE" id="PS51350">
    <property type="entry name" value="PTS_HPR_DOM"/>
    <property type="match status" value="1"/>
</dbReference>
<evidence type="ECO:0000256" key="2">
    <source>
        <dbReference type="ARBA" id="ARBA00010736"/>
    </source>
</evidence>
<dbReference type="RefSeq" id="WP_072714283.1">
    <property type="nucleotide sequence ID" value="NZ_FRAU01000001.1"/>
</dbReference>
<dbReference type="GO" id="GO:0005737">
    <property type="term" value="C:cytoplasm"/>
    <property type="evidence" value="ECO:0007669"/>
    <property type="project" value="UniProtKB-SubCell"/>
</dbReference>
<feature type="domain" description="HPr" evidence="5">
    <location>
        <begin position="1"/>
        <end position="88"/>
    </location>
</feature>
<protein>
    <submittedName>
        <fullName evidence="6">Phosphocarrier protein</fullName>
    </submittedName>
</protein>
<dbReference type="STRING" id="633813.SAMN04488087_0411"/>
<dbReference type="InterPro" id="IPR050399">
    <property type="entry name" value="HPr"/>
</dbReference>
<dbReference type="Gene3D" id="3.30.1340.10">
    <property type="entry name" value="HPr-like"/>
    <property type="match status" value="1"/>
</dbReference>
<reference evidence="7" key="1">
    <citation type="submission" date="2016-11" db="EMBL/GenBank/DDBJ databases">
        <authorList>
            <person name="Varghese N."/>
            <person name="Submissions S."/>
        </authorList>
    </citation>
    <scope>NUCLEOTIDE SEQUENCE [LARGE SCALE GENOMIC DNA]</scope>
    <source>
        <strain evidence="7">DSM 22212</strain>
    </source>
</reference>
<dbReference type="NCBIfam" id="TIGR01003">
    <property type="entry name" value="PTS_HPr_family"/>
    <property type="match status" value="1"/>
</dbReference>
<evidence type="ECO:0000259" key="5">
    <source>
        <dbReference type="PROSITE" id="PS51350"/>
    </source>
</evidence>
<dbReference type="CDD" id="cd00367">
    <property type="entry name" value="PTS-HPr_like"/>
    <property type="match status" value="1"/>
</dbReference>
<dbReference type="InterPro" id="IPR001020">
    <property type="entry name" value="PTS_HPr_His_P_site"/>
</dbReference>
<dbReference type="PRINTS" id="PR00107">
    <property type="entry name" value="PHOSPHOCPHPR"/>
</dbReference>
<dbReference type="Pfam" id="PF00381">
    <property type="entry name" value="PTS-HPr"/>
    <property type="match status" value="1"/>
</dbReference>
<dbReference type="GO" id="GO:0009401">
    <property type="term" value="P:phosphoenolpyruvate-dependent sugar phosphotransferase system"/>
    <property type="evidence" value="ECO:0007669"/>
    <property type="project" value="UniProtKB-KW"/>
</dbReference>
<name>A0A1M6Q0E0_9BACT</name>
<dbReference type="OrthoDB" id="9809047at2"/>
<keyword evidence="4" id="KW-0598">Phosphotransferase system</keyword>
<comment type="subcellular location">
    <subcellularLocation>
        <location evidence="1">Cytoplasm</location>
    </subcellularLocation>
</comment>
<dbReference type="InterPro" id="IPR000032">
    <property type="entry name" value="HPr-like"/>
</dbReference>
<keyword evidence="3" id="KW-0963">Cytoplasm</keyword>
<keyword evidence="7" id="KW-1185">Reference proteome</keyword>
<gene>
    <name evidence="6" type="ORF">SAMN04488087_0411</name>
</gene>
<dbReference type="AlphaFoldDB" id="A0A1M6Q0E0"/>
<dbReference type="PANTHER" id="PTHR33705:SF2">
    <property type="entry name" value="PHOSPHOCARRIER PROTEIN NPR"/>
    <property type="match status" value="1"/>
</dbReference>
<evidence type="ECO:0000313" key="7">
    <source>
        <dbReference type="Proteomes" id="UP000185812"/>
    </source>
</evidence>
<dbReference type="PANTHER" id="PTHR33705">
    <property type="entry name" value="PHOSPHOCARRIER PROTEIN HPR"/>
    <property type="match status" value="1"/>
</dbReference>
<organism evidence="6 7">
    <name type="scientific">Rhodothermus profundi</name>
    <dbReference type="NCBI Taxonomy" id="633813"/>
    <lineage>
        <taxon>Bacteria</taxon>
        <taxon>Pseudomonadati</taxon>
        <taxon>Rhodothermota</taxon>
        <taxon>Rhodothermia</taxon>
        <taxon>Rhodothermales</taxon>
        <taxon>Rhodothermaceae</taxon>
        <taxon>Rhodothermus</taxon>
    </lineage>
</organism>
<dbReference type="EMBL" id="FRAU01000001">
    <property type="protein sequence ID" value="SHK13654.1"/>
    <property type="molecule type" value="Genomic_DNA"/>
</dbReference>
<dbReference type="SUPFAM" id="SSF55594">
    <property type="entry name" value="HPr-like"/>
    <property type="match status" value="1"/>
</dbReference>